<reference evidence="1" key="1">
    <citation type="submission" date="2022-10" db="EMBL/GenBank/DDBJ databases">
        <title>Complete genome sequence of Agrobacterium salinitolerans CFBP5507.</title>
        <authorList>
            <person name="Tchabashvili S."/>
            <person name="Yen H.-C."/>
            <person name="Haryono M."/>
            <person name="Lin Y.-C."/>
            <person name="Lai E.-M."/>
            <person name="Kuo C.-H."/>
        </authorList>
    </citation>
    <scope>NUCLEOTIDE SEQUENCE</scope>
    <source>
        <strain evidence="1">CFBP5507</strain>
    </source>
</reference>
<dbReference type="EMBL" id="CP109968">
    <property type="protein sequence ID" value="UYZ06191.1"/>
    <property type="molecule type" value="Genomic_DNA"/>
</dbReference>
<name>A0A4Z1R001_9HYPH</name>
<dbReference type="KEGG" id="asal:CFBP5507_07935"/>
<evidence type="ECO:0000313" key="1">
    <source>
        <dbReference type="EMBL" id="UYZ06191.1"/>
    </source>
</evidence>
<proteinExistence type="predicted"/>
<dbReference type="InterPro" id="IPR010982">
    <property type="entry name" value="Lambda_DNA-bd_dom_sf"/>
</dbReference>
<sequence>MTVYSFTQILERCARLGVSQKQLCRVADVNEGTLSRAKKAEREPTNRIRRRLSAAIDDIAAERGVVFVDEGQETRQ</sequence>
<dbReference type="Gene3D" id="1.10.260.40">
    <property type="entry name" value="lambda repressor-like DNA-binding domains"/>
    <property type="match status" value="1"/>
</dbReference>
<protein>
    <submittedName>
        <fullName evidence="1">Uncharacterized protein</fullName>
    </submittedName>
</protein>
<dbReference type="AlphaFoldDB" id="A0A4Z1R001"/>
<dbReference type="RefSeq" id="WP_131258815.1">
    <property type="nucleotide sequence ID" value="NZ_CP109968.1"/>
</dbReference>
<evidence type="ECO:0000313" key="2">
    <source>
        <dbReference type="Proteomes" id="UP000298735"/>
    </source>
</evidence>
<dbReference type="SUPFAM" id="SSF47413">
    <property type="entry name" value="lambda repressor-like DNA-binding domains"/>
    <property type="match status" value="1"/>
</dbReference>
<gene>
    <name evidence="1" type="ORF">CFBP5507_07935</name>
</gene>
<dbReference type="Proteomes" id="UP000298735">
    <property type="component" value="Chromosome Circular"/>
</dbReference>
<dbReference type="GO" id="GO:0003677">
    <property type="term" value="F:DNA binding"/>
    <property type="evidence" value="ECO:0007669"/>
    <property type="project" value="InterPro"/>
</dbReference>
<organism evidence="1 2">
    <name type="scientific">Agrobacterium salinitolerans</name>
    <dbReference type="NCBI Taxonomy" id="1183413"/>
    <lineage>
        <taxon>Bacteria</taxon>
        <taxon>Pseudomonadati</taxon>
        <taxon>Pseudomonadota</taxon>
        <taxon>Alphaproteobacteria</taxon>
        <taxon>Hyphomicrobiales</taxon>
        <taxon>Rhizobiaceae</taxon>
        <taxon>Rhizobium/Agrobacterium group</taxon>
        <taxon>Agrobacterium</taxon>
    </lineage>
</organism>
<accession>A0A4Z1R001</accession>